<evidence type="ECO:0000256" key="2">
    <source>
        <dbReference type="ARBA" id="ARBA00022692"/>
    </source>
</evidence>
<evidence type="ECO:0000256" key="1">
    <source>
        <dbReference type="ARBA" id="ARBA00004141"/>
    </source>
</evidence>
<proteinExistence type="predicted"/>
<dbReference type="GO" id="GO:0017004">
    <property type="term" value="P:cytochrome complex assembly"/>
    <property type="evidence" value="ECO:0007669"/>
    <property type="project" value="UniProtKB-KW"/>
</dbReference>
<dbReference type="EMBL" id="QZEY01000022">
    <property type="protein sequence ID" value="RJL22513.1"/>
    <property type="molecule type" value="Genomic_DNA"/>
</dbReference>
<dbReference type="AlphaFoldDB" id="A0A3A4AMP8"/>
<dbReference type="RefSeq" id="WP_119930971.1">
    <property type="nucleotide sequence ID" value="NZ_QZEY01000022.1"/>
</dbReference>
<reference evidence="8 9" key="1">
    <citation type="submission" date="2018-09" db="EMBL/GenBank/DDBJ databases">
        <title>YIM 75507 draft genome.</title>
        <authorList>
            <person name="Tang S."/>
            <person name="Feng Y."/>
        </authorList>
    </citation>
    <scope>NUCLEOTIDE SEQUENCE [LARGE SCALE GENOMIC DNA]</scope>
    <source>
        <strain evidence="8 9">YIM 75507</strain>
    </source>
</reference>
<keyword evidence="9" id="KW-1185">Reference proteome</keyword>
<organism evidence="8 9">
    <name type="scientific">Bailinhaonella thermotolerans</name>
    <dbReference type="NCBI Taxonomy" id="1070861"/>
    <lineage>
        <taxon>Bacteria</taxon>
        <taxon>Bacillati</taxon>
        <taxon>Actinomycetota</taxon>
        <taxon>Actinomycetes</taxon>
        <taxon>Streptosporangiales</taxon>
        <taxon>Streptosporangiaceae</taxon>
        <taxon>Bailinhaonella</taxon>
    </lineage>
</organism>
<evidence type="ECO:0000259" key="7">
    <source>
        <dbReference type="Pfam" id="PF05140"/>
    </source>
</evidence>
<feature type="transmembrane region" description="Helical" evidence="6">
    <location>
        <begin position="158"/>
        <end position="179"/>
    </location>
</feature>
<feature type="domain" description="ResB-like" evidence="7">
    <location>
        <begin position="15"/>
        <end position="473"/>
    </location>
</feature>
<dbReference type="PANTHER" id="PTHR31566:SF0">
    <property type="entry name" value="CYTOCHROME C BIOGENESIS PROTEIN CCS1, CHLOROPLASTIC"/>
    <property type="match status" value="1"/>
</dbReference>
<dbReference type="Pfam" id="PF05140">
    <property type="entry name" value="ResB"/>
    <property type="match status" value="1"/>
</dbReference>
<feature type="transmembrane region" description="Helical" evidence="6">
    <location>
        <begin position="72"/>
        <end position="93"/>
    </location>
</feature>
<evidence type="ECO:0000256" key="3">
    <source>
        <dbReference type="ARBA" id="ARBA00022748"/>
    </source>
</evidence>
<comment type="caution">
    <text evidence="8">The sequence shown here is derived from an EMBL/GenBank/DDBJ whole genome shotgun (WGS) entry which is preliminary data.</text>
</comment>
<dbReference type="InterPro" id="IPR023494">
    <property type="entry name" value="Cyt_c_bgen_Ccs1/CcsB/ResB"/>
</dbReference>
<dbReference type="InterPro" id="IPR007816">
    <property type="entry name" value="ResB-like_domain"/>
</dbReference>
<comment type="subcellular location">
    <subcellularLocation>
        <location evidence="1">Membrane</location>
        <topology evidence="1">Multi-pass membrane protein</topology>
    </subcellularLocation>
</comment>
<keyword evidence="3" id="KW-0201">Cytochrome c-type biogenesis</keyword>
<evidence type="ECO:0000256" key="5">
    <source>
        <dbReference type="ARBA" id="ARBA00023136"/>
    </source>
</evidence>
<keyword evidence="5 6" id="KW-0472">Membrane</keyword>
<dbReference type="Proteomes" id="UP000265768">
    <property type="component" value="Unassembled WGS sequence"/>
</dbReference>
<evidence type="ECO:0000256" key="4">
    <source>
        <dbReference type="ARBA" id="ARBA00022989"/>
    </source>
</evidence>
<gene>
    <name evidence="8" type="ORF">D5H75_35435</name>
</gene>
<keyword evidence="2 6" id="KW-0812">Transmembrane</keyword>
<protein>
    <submittedName>
        <fullName evidence="8">Cytochrome c biogenesis protein ResB</fullName>
    </submittedName>
</protein>
<sequence length="494" mass="53425">MITWLRWAWRLLTSMRTALILLFLVALGSVPGSVLPQRGLTPEDVTKFYEENPGLAPWLDRFSMFDVFGAPWFAAIYLLLFVSLAGCVLPRAAQHYRAMRGRPPAAPRNLSRLPHTASVPGGTLALAEAELRRRRFRVNTGDGWVAAEKGYLRETGNLVFHLALLALLFAVGSGALFGYRGNVLVVEGDGFANTVAAYDKFSPGRFVDTESLKPFSFRLGDFTATYSTEPQRRGQPLDFSGKLSVREGGGQKTHDLRVNEPLEAGGAQVYLLGNGYAPTFRVTDGKGQVAFDGAVPFLPAEKGGFTSEGVIKVPDAQPAQLGFVGLFLPTTVTVGDSATSAFPAALNPTVRLFGFKGDLGLRSGAPQSVYQLNSDKMQMIKLPETRLAVGQSLTLPDGLGTVTFTGVKEWISLQITYDPGRFPALVSAALAVLGLVPALTVRRRRIWVRQTADGIDVGGLTRSEGGGGIEEEFESIVSSLRRSGEQESRELVKE</sequence>
<evidence type="ECO:0000256" key="6">
    <source>
        <dbReference type="SAM" id="Phobius"/>
    </source>
</evidence>
<dbReference type="PANTHER" id="PTHR31566">
    <property type="entry name" value="CYTOCHROME C BIOGENESIS PROTEIN CCS1, CHLOROPLASTIC"/>
    <property type="match status" value="1"/>
</dbReference>
<dbReference type="GO" id="GO:0016020">
    <property type="term" value="C:membrane"/>
    <property type="evidence" value="ECO:0007669"/>
    <property type="project" value="UniProtKB-SubCell"/>
</dbReference>
<evidence type="ECO:0000313" key="8">
    <source>
        <dbReference type="EMBL" id="RJL22513.1"/>
    </source>
</evidence>
<evidence type="ECO:0000313" key="9">
    <source>
        <dbReference type="Proteomes" id="UP000265768"/>
    </source>
</evidence>
<name>A0A3A4AMP8_9ACTN</name>
<feature type="transmembrane region" description="Helical" evidence="6">
    <location>
        <begin position="422"/>
        <end position="441"/>
    </location>
</feature>
<dbReference type="OrthoDB" id="3949537at2"/>
<accession>A0A3A4AMP8</accession>
<keyword evidence="4 6" id="KW-1133">Transmembrane helix</keyword>